<dbReference type="Proteomes" id="UP000597459">
    <property type="component" value="Unassembled WGS sequence"/>
</dbReference>
<proteinExistence type="predicted"/>
<dbReference type="AlphaFoldDB" id="A0A967B7Y7"/>
<dbReference type="InterPro" id="IPR009081">
    <property type="entry name" value="PP-bd_ACP"/>
</dbReference>
<dbReference type="EMBL" id="WOTH01000025">
    <property type="protein sequence ID" value="NHO54523.1"/>
    <property type="molecule type" value="Genomic_DNA"/>
</dbReference>
<reference evidence="2" key="1">
    <citation type="submission" date="2019-11" db="EMBL/GenBank/DDBJ databases">
        <title>Description of new Acetobacter species.</title>
        <authorList>
            <person name="Cleenwerck I."/>
            <person name="Sombolestani A.S."/>
        </authorList>
    </citation>
    <scope>NUCLEOTIDE SEQUENCE</scope>
    <source>
        <strain evidence="2">LMG 1626</strain>
    </source>
</reference>
<sequence>MSDRNKLLEDLASVLQVESSGLGQDRKLNADGLWDSLARMSMTAALIAYAGAQVSVDDLQNLETVGDFLNFADRQRGDTGK</sequence>
<evidence type="ECO:0000313" key="2">
    <source>
        <dbReference type="EMBL" id="NHO54523.1"/>
    </source>
</evidence>
<dbReference type="InterPro" id="IPR036736">
    <property type="entry name" value="ACP-like_sf"/>
</dbReference>
<dbReference type="SUPFAM" id="SSF47336">
    <property type="entry name" value="ACP-like"/>
    <property type="match status" value="1"/>
</dbReference>
<feature type="domain" description="Carrier" evidence="1">
    <location>
        <begin position="6"/>
        <end position="71"/>
    </location>
</feature>
<organism evidence="2 3">
    <name type="scientific">Acetobacter estunensis</name>
    <dbReference type="NCBI Taxonomy" id="104097"/>
    <lineage>
        <taxon>Bacteria</taxon>
        <taxon>Pseudomonadati</taxon>
        <taxon>Pseudomonadota</taxon>
        <taxon>Alphaproteobacteria</taxon>
        <taxon>Acetobacterales</taxon>
        <taxon>Acetobacteraceae</taxon>
        <taxon>Acetobacter</taxon>
    </lineage>
</organism>
<evidence type="ECO:0000313" key="3">
    <source>
        <dbReference type="Proteomes" id="UP000597459"/>
    </source>
</evidence>
<dbReference type="RefSeq" id="WP_166316713.1">
    <property type="nucleotide sequence ID" value="NZ_WOTH01000025.1"/>
</dbReference>
<accession>A0A967B7Y7</accession>
<protein>
    <recommendedName>
        <fullName evidence="1">Carrier domain-containing protein</fullName>
    </recommendedName>
</protein>
<comment type="caution">
    <text evidence="2">The sequence shown here is derived from an EMBL/GenBank/DDBJ whole genome shotgun (WGS) entry which is preliminary data.</text>
</comment>
<keyword evidence="3" id="KW-1185">Reference proteome</keyword>
<dbReference type="Gene3D" id="1.10.1200.10">
    <property type="entry name" value="ACP-like"/>
    <property type="match status" value="1"/>
</dbReference>
<dbReference type="Pfam" id="PF00550">
    <property type="entry name" value="PP-binding"/>
    <property type="match status" value="1"/>
</dbReference>
<evidence type="ECO:0000259" key="1">
    <source>
        <dbReference type="Pfam" id="PF00550"/>
    </source>
</evidence>
<gene>
    <name evidence="2" type="ORF">GOB87_11270</name>
</gene>
<name>A0A967B7Y7_9PROT</name>